<protein>
    <submittedName>
        <fullName evidence="2">Uncharacterized protein</fullName>
    </submittedName>
</protein>
<feature type="region of interest" description="Disordered" evidence="1">
    <location>
        <begin position="45"/>
        <end position="78"/>
    </location>
</feature>
<feature type="compositionally biased region" description="Basic residues" evidence="1">
    <location>
        <begin position="48"/>
        <end position="57"/>
    </location>
</feature>
<dbReference type="Proteomes" id="UP000028782">
    <property type="component" value="Chromosome"/>
</dbReference>
<dbReference type="KEGG" id="ctes:O987_15699"/>
<dbReference type="HOGENOM" id="CLU_2615931_0_0_4"/>
<evidence type="ECO:0000313" key="3">
    <source>
        <dbReference type="Proteomes" id="UP000028782"/>
    </source>
</evidence>
<accession>A0A076PRD2</accession>
<dbReference type="EMBL" id="CP006704">
    <property type="protein sequence ID" value="AIJ47256.1"/>
    <property type="molecule type" value="Genomic_DNA"/>
</dbReference>
<sequence length="78" mass="8819">MLSVTKKHPSESNPAPYEADSTAVPTGDFVYCPAVYEARLRQNEHAKTQVRIKKSRQAQRSNATEEGLRVRSPINLHR</sequence>
<reference evidence="2 3" key="1">
    <citation type="journal article" date="2014" name="Genome Announc.">
        <title>Complete Genome Sequence of Polychlorinated Biphenyl Degrader Comamonas testosteroni TK102 (NBRC 109938).</title>
        <authorList>
            <person name="Fukuda K."/>
            <person name="Hosoyama A."/>
            <person name="Tsuchikane K."/>
            <person name="Ohji S."/>
            <person name="Yamazoe A."/>
            <person name="Fujita N."/>
            <person name="Shintani M."/>
            <person name="Kimbara K."/>
        </authorList>
    </citation>
    <scope>NUCLEOTIDE SEQUENCE [LARGE SCALE GENOMIC DNA]</scope>
    <source>
        <strain evidence="2">TK102</strain>
    </source>
</reference>
<evidence type="ECO:0000256" key="1">
    <source>
        <dbReference type="SAM" id="MobiDB-lite"/>
    </source>
</evidence>
<organism evidence="2 3">
    <name type="scientific">Comamonas testosteroni TK102</name>
    <dbReference type="NCBI Taxonomy" id="1392005"/>
    <lineage>
        <taxon>Bacteria</taxon>
        <taxon>Pseudomonadati</taxon>
        <taxon>Pseudomonadota</taxon>
        <taxon>Betaproteobacteria</taxon>
        <taxon>Burkholderiales</taxon>
        <taxon>Comamonadaceae</taxon>
        <taxon>Comamonas</taxon>
    </lineage>
</organism>
<feature type="region of interest" description="Disordered" evidence="1">
    <location>
        <begin position="1"/>
        <end position="24"/>
    </location>
</feature>
<dbReference type="AlphaFoldDB" id="A0A076PRD2"/>
<proteinExistence type="predicted"/>
<evidence type="ECO:0000313" key="2">
    <source>
        <dbReference type="EMBL" id="AIJ47256.1"/>
    </source>
</evidence>
<gene>
    <name evidence="2" type="ORF">O987_15699</name>
</gene>
<name>A0A076PRD2_COMTE</name>